<gene>
    <name evidence="2" type="ORF">TRFO_22493</name>
</gene>
<keyword evidence="3" id="KW-1185">Reference proteome</keyword>
<dbReference type="GeneID" id="94837291"/>
<dbReference type="RefSeq" id="XP_068361974.1">
    <property type="nucleotide sequence ID" value="XM_068502587.1"/>
</dbReference>
<dbReference type="PANTHER" id="PTHR13743:SF161">
    <property type="entry name" value="BEIGE_BEACH DOMAIN CONTAINING PROTEIN"/>
    <property type="match status" value="1"/>
</dbReference>
<proteinExistence type="predicted"/>
<sequence length="1388" mass="160163">MAANININFLTQEELCVSIISLKNHLSESQSQSLPKVLNDILSTIIFPVFSQNEVKQVLKEIQSHANSSLNQLDQFDIFETQLFSQKFSLFYRNDFMEYISLNFDKVTSAYPFISQCILLMYISWTKRFKESRDISNLSFLLENLLHISRPINFPIFQRIQQLALSAFFHAYLNYLSFSPLIDFPKIFDNLKIFFGLDVHYPTSSYNLLNKTFDRVLSHKSSVDENDINFLFESTCLICRNASPSFLKGETNSLSNHIIFPEQVASSILLMILPRISKLQESALLLYKKLIKFQININGDDFQRYSALFVDSLENEILNNSEKPFLRLSKPTKTDFVTLPQLTAPEVTLRFWEKTVFEGGINMKTNIMFPDKINYKKLIPEKFRKQLKIIISSLSTCNYISTQNNTNVNQNNEANSKFNEKKEKAIDFFVDQFSELVRKYKVKLESNQIDFASYADFCLVYLYIMLHVDSFVRKNDFREILLDLPMFDPSITVFDKYNEYDIIDGLRTAVIDLALKNTRTLFEILYLKHVSHPYLFAEITHRIIRNPNLVVDSINIPIFSRALMCASMYYQPLHYPDEQNTSVQITLSIEAARTSIFLFISQLMSISPESPSLFYSNQIFVSFFLSFLFETPLRSFILSNLLNFLSRQEIISEPLIDMLVQIIQICSPLFPEEKFVVLVFDIIQTLTDVLIHQRSITKYFEPLCAPIFLSLNSLIQSELAHNYILQCVQFFALTAFTQTVNFPQIAALEKAIQTVYGTNIPQQLINRLIQMMAGEILATLTPSFIIHQPKVLKLFVKISLDDSHFLESINFVDQLCQFSALNCQRCRWCDFDLFLIDLIKEREEPKIVSALLNLFQHIASSISSVSVVQRYISLLSPKDGRKIHVNMPYYLSTMNNIISTAARLPVVSIPLTKNSAVVDIQGVTAADLENGFTFVFWIYVDTTNAQYKPSIFHLSDSKGNKIFCFLSSAFLFFNQRSATFESNGKIDVQLPIQQWSFVSVTYKRIDEEDTEIRTTFGCKKMKVLEFLTMPLQPGQISCQIGGVTPDSLQSDTFTRLGSFGLFRELTIEEITAISELGPRPTGNLITQPLFFYNIDEFKGSLILQTKASSPGVESRISKSSISFNNTFSDILINYCKVEILLPLFSLLDLKMNDGNIFKNAVKYAVEIIGNTLMISNRAQEGFLRANGFAIISHLLLSASPKHIDYNLYYQFFTLMQSFTNTKLQESIAKNILLNEDIWIHSDSDSHLRILKHWSRVLIPSLKSFSSTYPRNSEKSETDLNENDDSLRISFQDILYIMRVYYWYEPVTEEKDYIKLNRSYDLNVYECRQQMNHIALMLANERFTSNDYLCLASHIFTCAENKQVIDLLVLLKELALSSNHVLFWNFFIC</sequence>
<dbReference type="OrthoDB" id="26681at2759"/>
<name>A0A1J4KGQ5_9EUKA</name>
<protein>
    <recommendedName>
        <fullName evidence="1">DUF4704 domain-containing protein</fullName>
    </recommendedName>
</protein>
<dbReference type="PANTHER" id="PTHR13743">
    <property type="entry name" value="BEIGE/BEACH-RELATED"/>
    <property type="match status" value="1"/>
</dbReference>
<dbReference type="SUPFAM" id="SSF49899">
    <property type="entry name" value="Concanavalin A-like lectins/glucanases"/>
    <property type="match status" value="1"/>
</dbReference>
<dbReference type="EMBL" id="MLAK01000656">
    <property type="protein sequence ID" value="OHT08838.1"/>
    <property type="molecule type" value="Genomic_DNA"/>
</dbReference>
<feature type="domain" description="DUF4704" evidence="1">
    <location>
        <begin position="1137"/>
        <end position="1242"/>
    </location>
</feature>
<dbReference type="Pfam" id="PF15787">
    <property type="entry name" value="DUF4704"/>
    <property type="match status" value="1"/>
</dbReference>
<comment type="caution">
    <text evidence="2">The sequence shown here is derived from an EMBL/GenBank/DDBJ whole genome shotgun (WGS) entry which is preliminary data.</text>
</comment>
<evidence type="ECO:0000259" key="1">
    <source>
        <dbReference type="Pfam" id="PF15787"/>
    </source>
</evidence>
<evidence type="ECO:0000313" key="3">
    <source>
        <dbReference type="Proteomes" id="UP000179807"/>
    </source>
</evidence>
<dbReference type="InterPro" id="IPR013320">
    <property type="entry name" value="ConA-like_dom_sf"/>
</dbReference>
<reference evidence="2" key="1">
    <citation type="submission" date="2016-10" db="EMBL/GenBank/DDBJ databases">
        <authorList>
            <person name="Benchimol M."/>
            <person name="Almeida L.G."/>
            <person name="Vasconcelos A.T."/>
            <person name="Perreira-Neves A."/>
            <person name="Rosa I.A."/>
            <person name="Tasca T."/>
            <person name="Bogo M.R."/>
            <person name="de Souza W."/>
        </authorList>
    </citation>
    <scope>NUCLEOTIDE SEQUENCE [LARGE SCALE GENOMIC DNA]</scope>
    <source>
        <strain evidence="2">K</strain>
    </source>
</reference>
<accession>A0A1J4KGQ5</accession>
<dbReference type="VEuPathDB" id="TrichDB:TRFO_22493"/>
<dbReference type="InterPro" id="IPR050865">
    <property type="entry name" value="BEACH_Domain"/>
</dbReference>
<dbReference type="Proteomes" id="UP000179807">
    <property type="component" value="Unassembled WGS sequence"/>
</dbReference>
<dbReference type="InterPro" id="IPR031570">
    <property type="entry name" value="NBEA/BDCP_DUF4704"/>
</dbReference>
<organism evidence="2 3">
    <name type="scientific">Tritrichomonas foetus</name>
    <dbReference type="NCBI Taxonomy" id="1144522"/>
    <lineage>
        <taxon>Eukaryota</taxon>
        <taxon>Metamonada</taxon>
        <taxon>Parabasalia</taxon>
        <taxon>Tritrichomonadida</taxon>
        <taxon>Tritrichomonadidae</taxon>
        <taxon>Tritrichomonas</taxon>
    </lineage>
</organism>
<evidence type="ECO:0000313" key="2">
    <source>
        <dbReference type="EMBL" id="OHT08838.1"/>
    </source>
</evidence>